<evidence type="ECO:0000256" key="1">
    <source>
        <dbReference type="SAM" id="Phobius"/>
    </source>
</evidence>
<feature type="transmembrane region" description="Helical" evidence="1">
    <location>
        <begin position="46"/>
        <end position="62"/>
    </location>
</feature>
<sequence>MPICQKCHYKWSWKETFVRLFTFSTKLTCPSCNQDQYISKNARNRLSLTIFPFVIWIPLFGFNVSNHYILLLQLVLCVVLIIVMPFFYQLSNKDEPMW</sequence>
<dbReference type="Proteomes" id="UP001312865">
    <property type="component" value="Unassembled WGS sequence"/>
</dbReference>
<evidence type="ECO:0000313" key="3">
    <source>
        <dbReference type="Proteomes" id="UP001312865"/>
    </source>
</evidence>
<evidence type="ECO:0000313" key="2">
    <source>
        <dbReference type="EMBL" id="MEI5907976.1"/>
    </source>
</evidence>
<keyword evidence="3" id="KW-1185">Reference proteome</keyword>
<name>A0ABU8HFM1_9BACI</name>
<dbReference type="RefSeq" id="WP_336587419.1">
    <property type="nucleotide sequence ID" value="NZ_JBBAXC010000010.1"/>
</dbReference>
<protein>
    <submittedName>
        <fullName evidence="2">TIGR04104 family putative zinc finger protein</fullName>
    </submittedName>
</protein>
<keyword evidence="1" id="KW-0812">Transmembrane</keyword>
<organism evidence="2 3">
    <name type="scientific">Bacillus spongiae</name>
    <dbReference type="NCBI Taxonomy" id="2683610"/>
    <lineage>
        <taxon>Bacteria</taxon>
        <taxon>Bacillati</taxon>
        <taxon>Bacillota</taxon>
        <taxon>Bacilli</taxon>
        <taxon>Bacillales</taxon>
        <taxon>Bacillaceae</taxon>
        <taxon>Bacillus</taxon>
    </lineage>
</organism>
<dbReference type="NCBIfam" id="TIGR04104">
    <property type="entry name" value="cxxc_20_cxxc"/>
    <property type="match status" value="1"/>
</dbReference>
<feature type="transmembrane region" description="Helical" evidence="1">
    <location>
        <begin position="68"/>
        <end position="88"/>
    </location>
</feature>
<accession>A0ABU8HFM1</accession>
<dbReference type="InterPro" id="IPR026369">
    <property type="entry name" value="CxxC_20_CxxC"/>
</dbReference>
<proteinExistence type="predicted"/>
<comment type="caution">
    <text evidence="2">The sequence shown here is derived from an EMBL/GenBank/DDBJ whole genome shotgun (WGS) entry which is preliminary data.</text>
</comment>
<reference evidence="2 3" key="1">
    <citation type="journal article" date="2018" name="J. Microbiol.">
        <title>Bacillus spongiae sp. nov., isolated from sponge of Jeju Island.</title>
        <authorList>
            <person name="Lee G.E."/>
            <person name="Im W.T."/>
            <person name="Park J.S."/>
        </authorList>
    </citation>
    <scope>NUCLEOTIDE SEQUENCE [LARGE SCALE GENOMIC DNA]</scope>
    <source>
        <strain evidence="2 3">135PIL107-10</strain>
    </source>
</reference>
<keyword evidence="1" id="KW-1133">Transmembrane helix</keyword>
<gene>
    <name evidence="2" type="ORF">WAK64_13015</name>
</gene>
<keyword evidence="1" id="KW-0472">Membrane</keyword>
<dbReference type="EMBL" id="JBBAXC010000010">
    <property type="protein sequence ID" value="MEI5907976.1"/>
    <property type="molecule type" value="Genomic_DNA"/>
</dbReference>